<proteinExistence type="predicted"/>
<keyword evidence="1" id="KW-0805">Transcription regulation</keyword>
<keyword evidence="6" id="KW-1185">Reference proteome</keyword>
<protein>
    <submittedName>
        <fullName evidence="5">DNA-binding HxlR family transcriptional regulator</fullName>
    </submittedName>
</protein>
<gene>
    <name evidence="5" type="ORF">FHU37_004850</name>
</gene>
<sequence>MSGECRGADDAIARVFSLLGKRWNGLILAVLLNQQPAHFAEMRRAIPGISERMLSERLAELTEADLVVREVVPGPPLGVRYRLTEAGLALRPALDALAQWAHEHPRHAARAHGRSRDTHC</sequence>
<dbReference type="Pfam" id="PF01638">
    <property type="entry name" value="HxlR"/>
    <property type="match status" value="1"/>
</dbReference>
<dbReference type="InterPro" id="IPR036388">
    <property type="entry name" value="WH-like_DNA-bd_sf"/>
</dbReference>
<dbReference type="InterPro" id="IPR002577">
    <property type="entry name" value="HTH_HxlR"/>
</dbReference>
<name>A0A853AB33_9ACTN</name>
<evidence type="ECO:0000256" key="1">
    <source>
        <dbReference type="ARBA" id="ARBA00023015"/>
    </source>
</evidence>
<reference evidence="5 6" key="1">
    <citation type="submission" date="2020-07" db="EMBL/GenBank/DDBJ databases">
        <title>Sequencing the genomes of 1000 actinobacteria strains.</title>
        <authorList>
            <person name="Klenk H.-P."/>
        </authorList>
    </citation>
    <scope>NUCLEOTIDE SEQUENCE [LARGE SCALE GENOMIC DNA]</scope>
    <source>
        <strain evidence="5 6">DSM 42178</strain>
    </source>
</reference>
<accession>A0A853AB33</accession>
<evidence type="ECO:0000256" key="3">
    <source>
        <dbReference type="ARBA" id="ARBA00023163"/>
    </source>
</evidence>
<dbReference type="AlphaFoldDB" id="A0A853AB33"/>
<feature type="domain" description="HTH hxlR-type" evidence="4">
    <location>
        <begin position="5"/>
        <end position="109"/>
    </location>
</feature>
<evidence type="ECO:0000256" key="2">
    <source>
        <dbReference type="ARBA" id="ARBA00023125"/>
    </source>
</evidence>
<dbReference type="GO" id="GO:0003677">
    <property type="term" value="F:DNA binding"/>
    <property type="evidence" value="ECO:0007669"/>
    <property type="project" value="UniProtKB-KW"/>
</dbReference>
<comment type="caution">
    <text evidence="5">The sequence shown here is derived from an EMBL/GenBank/DDBJ whole genome shotgun (WGS) entry which is preliminary data.</text>
</comment>
<dbReference type="SUPFAM" id="SSF46785">
    <property type="entry name" value="Winged helix' DNA-binding domain"/>
    <property type="match status" value="1"/>
</dbReference>
<dbReference type="RefSeq" id="WP_179816760.1">
    <property type="nucleotide sequence ID" value="NZ_JACBZD010000002.1"/>
</dbReference>
<evidence type="ECO:0000313" key="6">
    <source>
        <dbReference type="Proteomes" id="UP000567795"/>
    </source>
</evidence>
<dbReference type="EMBL" id="JACBZD010000002">
    <property type="protein sequence ID" value="NYI07821.1"/>
    <property type="molecule type" value="Genomic_DNA"/>
</dbReference>
<dbReference type="InterPro" id="IPR036390">
    <property type="entry name" value="WH_DNA-bd_sf"/>
</dbReference>
<organism evidence="5 6">
    <name type="scientific">Allostreptomyces psammosilenae</name>
    <dbReference type="NCBI Taxonomy" id="1892865"/>
    <lineage>
        <taxon>Bacteria</taxon>
        <taxon>Bacillati</taxon>
        <taxon>Actinomycetota</taxon>
        <taxon>Actinomycetes</taxon>
        <taxon>Kitasatosporales</taxon>
        <taxon>Streptomycetaceae</taxon>
        <taxon>Allostreptomyces</taxon>
    </lineage>
</organism>
<dbReference type="PANTHER" id="PTHR33204">
    <property type="entry name" value="TRANSCRIPTIONAL REGULATOR, MARR FAMILY"/>
    <property type="match status" value="1"/>
</dbReference>
<dbReference type="PANTHER" id="PTHR33204:SF37">
    <property type="entry name" value="HTH-TYPE TRANSCRIPTIONAL REGULATOR YODB"/>
    <property type="match status" value="1"/>
</dbReference>
<dbReference type="Proteomes" id="UP000567795">
    <property type="component" value="Unassembled WGS sequence"/>
</dbReference>
<keyword evidence="2 5" id="KW-0238">DNA-binding</keyword>
<evidence type="ECO:0000313" key="5">
    <source>
        <dbReference type="EMBL" id="NYI07821.1"/>
    </source>
</evidence>
<evidence type="ECO:0000259" key="4">
    <source>
        <dbReference type="PROSITE" id="PS51118"/>
    </source>
</evidence>
<keyword evidence="3" id="KW-0804">Transcription</keyword>
<dbReference type="Gene3D" id="1.10.10.10">
    <property type="entry name" value="Winged helix-like DNA-binding domain superfamily/Winged helix DNA-binding domain"/>
    <property type="match status" value="1"/>
</dbReference>
<dbReference type="PROSITE" id="PS51118">
    <property type="entry name" value="HTH_HXLR"/>
    <property type="match status" value="1"/>
</dbReference>